<dbReference type="KEGG" id="tps:THAPSDRAFT_12066"/>
<organism evidence="7 8">
    <name type="scientific">Thalassiosira pseudonana</name>
    <name type="common">Marine diatom</name>
    <name type="synonym">Cyclotella nana</name>
    <dbReference type="NCBI Taxonomy" id="35128"/>
    <lineage>
        <taxon>Eukaryota</taxon>
        <taxon>Sar</taxon>
        <taxon>Stramenopiles</taxon>
        <taxon>Ochrophyta</taxon>
        <taxon>Bacillariophyta</taxon>
        <taxon>Coscinodiscophyceae</taxon>
        <taxon>Thalassiosirophycidae</taxon>
        <taxon>Thalassiosirales</taxon>
        <taxon>Thalassiosiraceae</taxon>
        <taxon>Thalassiosira</taxon>
    </lineage>
</organism>
<dbReference type="AlphaFoldDB" id="B8CGD0"/>
<keyword evidence="2" id="KW-0238">DNA-binding</keyword>
<keyword evidence="8" id="KW-1185">Reference proteome</keyword>
<feature type="region of interest" description="Disordered" evidence="5">
    <location>
        <begin position="1"/>
        <end position="51"/>
    </location>
</feature>
<comment type="subcellular location">
    <subcellularLocation>
        <location evidence="1">Nucleus</location>
    </subcellularLocation>
</comment>
<dbReference type="GO" id="GO:0003700">
    <property type="term" value="F:DNA-binding transcription factor activity"/>
    <property type="evidence" value="ECO:0007669"/>
    <property type="project" value="InterPro"/>
</dbReference>
<sequence>MSDTTSSTRSEIHKSIRSSASSGRSTSPSSSTSSNQQQQQPKKRRKKKAVPREKYVYRDFANVEPGTLVKDKNVLIHEVLPPENLQNQKLPAKLDAMLSDPDLAGMISWMPHGRAFRISNRARFSSQVLPRYFAHNNYQSFVRVINFWGFRRIISGTDKDAYYHELFLRGKPHLQERMKRLSVCERKTPVDKENKCPDFYELAKTSPLPELLSRNGTSTTASTEQEPMQVVQAPQVAASSVAVVPPTVQASSSQSDVSFSIDNQAAAALLSSLQSSMPTKQPSTEESGKSPPAVAHSTEESDVSIPPSVAQLVGEKVIEMVKNGNGTVPTAAAPASLSTSKDSLLSNQQTSILMNLIRQQYIQFSHFQTMMPNTSQDNISSEQVLALLQSKLQPSQQQLQVPSMGNKSDVVAQLLLQSQGSLVPNVRMNLMFQPASSTSFLQSDMSQMKAFPPSPSKNTNEDAMTQLIRFMESNTNVQQKQPQTVKSNGPYQEEIMMHLVRSMQQQQPVPTPVAALSVSNLTNAMNNANTIQSMSQIYQRNTANSQAMCLVCQLTKQERCLHQSM</sequence>
<dbReference type="InterPro" id="IPR036388">
    <property type="entry name" value="WH-like_DNA-bd_sf"/>
</dbReference>
<dbReference type="PANTHER" id="PTHR10015">
    <property type="entry name" value="HEAT SHOCK TRANSCRIPTION FACTOR"/>
    <property type="match status" value="1"/>
</dbReference>
<dbReference type="InterPro" id="IPR000232">
    <property type="entry name" value="HSF_DNA-bd"/>
</dbReference>
<evidence type="ECO:0000256" key="5">
    <source>
        <dbReference type="SAM" id="MobiDB-lite"/>
    </source>
</evidence>
<dbReference type="PaxDb" id="35128-Thaps12066"/>
<reference evidence="7 8" key="1">
    <citation type="journal article" date="2004" name="Science">
        <title>The genome of the diatom Thalassiosira pseudonana: ecology, evolution, and metabolism.</title>
        <authorList>
            <person name="Armbrust E.V."/>
            <person name="Berges J.A."/>
            <person name="Bowler C."/>
            <person name="Green B.R."/>
            <person name="Martinez D."/>
            <person name="Putnam N.H."/>
            <person name="Zhou S."/>
            <person name="Allen A.E."/>
            <person name="Apt K.E."/>
            <person name="Bechner M."/>
            <person name="Brzezinski M.A."/>
            <person name="Chaal B.K."/>
            <person name="Chiovitti A."/>
            <person name="Davis A.K."/>
            <person name="Demarest M.S."/>
            <person name="Detter J.C."/>
            <person name="Glavina T."/>
            <person name="Goodstein D."/>
            <person name="Hadi M.Z."/>
            <person name="Hellsten U."/>
            <person name="Hildebrand M."/>
            <person name="Jenkins B.D."/>
            <person name="Jurka J."/>
            <person name="Kapitonov V.V."/>
            <person name="Kroger N."/>
            <person name="Lau W.W."/>
            <person name="Lane T.W."/>
            <person name="Larimer F.W."/>
            <person name="Lippmeier J.C."/>
            <person name="Lucas S."/>
            <person name="Medina M."/>
            <person name="Montsant A."/>
            <person name="Obornik M."/>
            <person name="Parker M.S."/>
            <person name="Palenik B."/>
            <person name="Pazour G.J."/>
            <person name="Richardson P.M."/>
            <person name="Rynearson T.A."/>
            <person name="Saito M.A."/>
            <person name="Schwartz D.C."/>
            <person name="Thamatrakoln K."/>
            <person name="Valentin K."/>
            <person name="Vardi A."/>
            <person name="Wilkerson F.P."/>
            <person name="Rokhsar D.S."/>
        </authorList>
    </citation>
    <scope>NUCLEOTIDE SEQUENCE [LARGE SCALE GENOMIC DNA]</scope>
    <source>
        <strain evidence="7 8">CCMP1335</strain>
    </source>
</reference>
<evidence type="ECO:0000259" key="6">
    <source>
        <dbReference type="SMART" id="SM00415"/>
    </source>
</evidence>
<reference evidence="7 8" key="2">
    <citation type="journal article" date="2008" name="Nature">
        <title>The Phaeodactylum genome reveals the evolutionary history of diatom genomes.</title>
        <authorList>
            <person name="Bowler C."/>
            <person name="Allen A.E."/>
            <person name="Badger J.H."/>
            <person name="Grimwood J."/>
            <person name="Jabbari K."/>
            <person name="Kuo A."/>
            <person name="Maheswari U."/>
            <person name="Martens C."/>
            <person name="Maumus F."/>
            <person name="Otillar R.P."/>
            <person name="Rayko E."/>
            <person name="Salamov A."/>
            <person name="Vandepoele K."/>
            <person name="Beszteri B."/>
            <person name="Gruber A."/>
            <person name="Heijde M."/>
            <person name="Katinka M."/>
            <person name="Mock T."/>
            <person name="Valentin K."/>
            <person name="Verret F."/>
            <person name="Berges J.A."/>
            <person name="Brownlee C."/>
            <person name="Cadoret J.P."/>
            <person name="Chiovitti A."/>
            <person name="Choi C.J."/>
            <person name="Coesel S."/>
            <person name="De Martino A."/>
            <person name="Detter J.C."/>
            <person name="Durkin C."/>
            <person name="Falciatore A."/>
            <person name="Fournet J."/>
            <person name="Haruta M."/>
            <person name="Huysman M.J."/>
            <person name="Jenkins B.D."/>
            <person name="Jiroutova K."/>
            <person name="Jorgensen R.E."/>
            <person name="Joubert Y."/>
            <person name="Kaplan A."/>
            <person name="Kroger N."/>
            <person name="Kroth P.G."/>
            <person name="La Roche J."/>
            <person name="Lindquist E."/>
            <person name="Lommer M."/>
            <person name="Martin-Jezequel V."/>
            <person name="Lopez P.J."/>
            <person name="Lucas S."/>
            <person name="Mangogna M."/>
            <person name="McGinnis K."/>
            <person name="Medlin L.K."/>
            <person name="Montsant A."/>
            <person name="Oudot-Le Secq M.P."/>
            <person name="Napoli C."/>
            <person name="Obornik M."/>
            <person name="Parker M.S."/>
            <person name="Petit J.L."/>
            <person name="Porcel B.M."/>
            <person name="Poulsen N."/>
            <person name="Robison M."/>
            <person name="Rychlewski L."/>
            <person name="Rynearson T.A."/>
            <person name="Schmutz J."/>
            <person name="Shapiro H."/>
            <person name="Siaut M."/>
            <person name="Stanley M."/>
            <person name="Sussman M.R."/>
            <person name="Taylor A.R."/>
            <person name="Vardi A."/>
            <person name="von Dassow P."/>
            <person name="Vyverman W."/>
            <person name="Willis A."/>
            <person name="Wyrwicz L.S."/>
            <person name="Rokhsar D.S."/>
            <person name="Weissenbach J."/>
            <person name="Armbrust E.V."/>
            <person name="Green B.R."/>
            <person name="Van de Peer Y."/>
            <person name="Grigoriev I.V."/>
        </authorList>
    </citation>
    <scope>NUCLEOTIDE SEQUENCE [LARGE SCALE GENOMIC DNA]</scope>
    <source>
        <strain evidence="7 8">CCMP1335</strain>
    </source>
</reference>
<evidence type="ECO:0000256" key="4">
    <source>
        <dbReference type="RuleBase" id="RU004020"/>
    </source>
</evidence>
<feature type="compositionally biased region" description="Low complexity" evidence="5">
    <location>
        <begin position="17"/>
        <end position="40"/>
    </location>
</feature>
<feature type="domain" description="HSF-type DNA-binding" evidence="6">
    <location>
        <begin position="89"/>
        <end position="181"/>
    </location>
</feature>
<evidence type="ECO:0000256" key="2">
    <source>
        <dbReference type="ARBA" id="ARBA00023125"/>
    </source>
</evidence>
<dbReference type="OMA" id="WINSNEM"/>
<proteinExistence type="inferred from homology"/>
<dbReference type="RefSeq" id="XP_002295243.1">
    <property type="nucleotide sequence ID" value="XM_002295207.1"/>
</dbReference>
<evidence type="ECO:0000313" key="7">
    <source>
        <dbReference type="EMBL" id="EED87547.1"/>
    </source>
</evidence>
<dbReference type="GO" id="GO:0005634">
    <property type="term" value="C:nucleus"/>
    <property type="evidence" value="ECO:0007669"/>
    <property type="project" value="UniProtKB-SubCell"/>
</dbReference>
<dbReference type="Proteomes" id="UP000001449">
    <property type="component" value="Chromosome 23"/>
</dbReference>
<evidence type="ECO:0000256" key="1">
    <source>
        <dbReference type="ARBA" id="ARBA00004123"/>
    </source>
</evidence>
<feature type="region of interest" description="Disordered" evidence="5">
    <location>
        <begin position="275"/>
        <end position="305"/>
    </location>
</feature>
<dbReference type="HOGENOM" id="CLU_482791_0_0_1"/>
<dbReference type="GO" id="GO:0043565">
    <property type="term" value="F:sequence-specific DNA binding"/>
    <property type="evidence" value="ECO:0007669"/>
    <property type="project" value="InterPro"/>
</dbReference>
<dbReference type="SUPFAM" id="SSF46785">
    <property type="entry name" value="Winged helix' DNA-binding domain"/>
    <property type="match status" value="1"/>
</dbReference>
<dbReference type="Pfam" id="PF00447">
    <property type="entry name" value="HSF_DNA-bind"/>
    <property type="match status" value="1"/>
</dbReference>
<evidence type="ECO:0000256" key="3">
    <source>
        <dbReference type="ARBA" id="ARBA00023242"/>
    </source>
</evidence>
<comment type="similarity">
    <text evidence="4">Belongs to the HSF family.</text>
</comment>
<accession>B8CGD0</accession>
<protein>
    <recommendedName>
        <fullName evidence="6">HSF-type DNA-binding domain-containing protein</fullName>
    </recommendedName>
</protein>
<dbReference type="PRINTS" id="PR00056">
    <property type="entry name" value="HSFDOMAIN"/>
</dbReference>
<gene>
    <name evidence="7" type="ORF">THAPSDRAFT_12066</name>
</gene>
<dbReference type="Gene3D" id="1.10.10.10">
    <property type="entry name" value="Winged helix-like DNA-binding domain superfamily/Winged helix DNA-binding domain"/>
    <property type="match status" value="1"/>
</dbReference>
<dbReference type="InterPro" id="IPR036390">
    <property type="entry name" value="WH_DNA-bd_sf"/>
</dbReference>
<dbReference type="InParanoid" id="B8CGD0"/>
<dbReference type="eggNOG" id="KOG0627">
    <property type="taxonomic scope" value="Eukaryota"/>
</dbReference>
<dbReference type="PANTHER" id="PTHR10015:SF206">
    <property type="entry name" value="HSF-TYPE DNA-BINDING DOMAIN-CONTAINING PROTEIN"/>
    <property type="match status" value="1"/>
</dbReference>
<dbReference type="GeneID" id="7442664"/>
<dbReference type="SMART" id="SM00415">
    <property type="entry name" value="HSF"/>
    <property type="match status" value="1"/>
</dbReference>
<dbReference type="FunFam" id="1.10.10.10:FF:000479">
    <property type="entry name" value="Predicted protein"/>
    <property type="match status" value="1"/>
</dbReference>
<name>B8CGD0_THAPS</name>
<evidence type="ECO:0000313" key="8">
    <source>
        <dbReference type="Proteomes" id="UP000001449"/>
    </source>
</evidence>
<dbReference type="EMBL" id="CM000654">
    <property type="protein sequence ID" value="EED87547.1"/>
    <property type="molecule type" value="Genomic_DNA"/>
</dbReference>
<keyword evidence="3" id="KW-0539">Nucleus</keyword>